<dbReference type="RefSeq" id="XP_001550898.2">
    <property type="nucleotide sequence ID" value="XM_001550848.2"/>
</dbReference>
<dbReference type="FunFam" id="3.40.50.12780:FF:000014">
    <property type="entry name" value="Nonribosomal peptide synthetase 1"/>
    <property type="match status" value="1"/>
</dbReference>
<feature type="domain" description="AMP-dependent synthetase/ligase" evidence="4">
    <location>
        <begin position="270"/>
        <end position="603"/>
    </location>
</feature>
<name>A0A384JE99_BOTFB</name>
<keyword evidence="1" id="KW-0596">Phosphopantetheine</keyword>
<dbReference type="GeneID" id="5431399"/>
<reference evidence="7 8" key="3">
    <citation type="journal article" date="2017" name="Mol. Plant Pathol.">
        <title>A gapless genome sequence of the fungus Botrytis cinerea.</title>
        <authorList>
            <person name="Van Kan J.A."/>
            <person name="Stassen J.H."/>
            <person name="Mosbach A."/>
            <person name="Van Der Lee T.A."/>
            <person name="Faino L."/>
            <person name="Farmer A.D."/>
            <person name="Papasotiriou D.G."/>
            <person name="Zhou S."/>
            <person name="Seidl M.F."/>
            <person name="Cottam E."/>
            <person name="Edel D."/>
            <person name="Hahn M."/>
            <person name="Schwartz D.C."/>
            <person name="Dietrich R.A."/>
            <person name="Widdison S."/>
            <person name="Scalliet G."/>
        </authorList>
    </citation>
    <scope>NUCLEOTIDE SEQUENCE [LARGE SCALE GENOMIC DNA]</scope>
    <source>
        <strain evidence="7 8">B05.10</strain>
    </source>
</reference>
<dbReference type="Gene3D" id="3.30.300.30">
    <property type="match status" value="1"/>
</dbReference>
<dbReference type="InterPro" id="IPR000873">
    <property type="entry name" value="AMP-dep_synth/lig_dom"/>
</dbReference>
<dbReference type="CDD" id="cd05918">
    <property type="entry name" value="A_NRPS_SidN3_like"/>
    <property type="match status" value="1"/>
</dbReference>
<dbReference type="OrthoDB" id="416786at2759"/>
<gene>
    <name evidence="7" type="primary">Bcnrps5</name>
    <name evidence="7" type="ORF">BCIN_04g01390</name>
</gene>
<evidence type="ECO:0000259" key="5">
    <source>
        <dbReference type="Pfam" id="PF00550"/>
    </source>
</evidence>
<dbReference type="Pfam" id="PF00501">
    <property type="entry name" value="AMP-binding"/>
    <property type="match status" value="1"/>
</dbReference>
<dbReference type="InterPro" id="IPR010071">
    <property type="entry name" value="AA_adenyl_dom"/>
</dbReference>
<dbReference type="Pfam" id="PF00550">
    <property type="entry name" value="PP-binding"/>
    <property type="match status" value="1"/>
</dbReference>
<evidence type="ECO:0000259" key="4">
    <source>
        <dbReference type="Pfam" id="PF00501"/>
    </source>
</evidence>
<dbReference type="SUPFAM" id="SSF52777">
    <property type="entry name" value="CoA-dependent acyltransferases"/>
    <property type="match status" value="1"/>
</dbReference>
<dbReference type="InterPro" id="IPR036291">
    <property type="entry name" value="NAD(P)-bd_dom_sf"/>
</dbReference>
<dbReference type="InterPro" id="IPR009081">
    <property type="entry name" value="PP-bd_ACP"/>
</dbReference>
<evidence type="ECO:0000256" key="3">
    <source>
        <dbReference type="ARBA" id="ARBA00022598"/>
    </source>
</evidence>
<dbReference type="InterPro" id="IPR020845">
    <property type="entry name" value="AMP-binding_CS"/>
</dbReference>
<organism evidence="7 8">
    <name type="scientific">Botryotinia fuckeliana (strain B05.10)</name>
    <name type="common">Noble rot fungus</name>
    <name type="synonym">Botrytis cinerea</name>
    <dbReference type="NCBI Taxonomy" id="332648"/>
    <lineage>
        <taxon>Eukaryota</taxon>
        <taxon>Fungi</taxon>
        <taxon>Dikarya</taxon>
        <taxon>Ascomycota</taxon>
        <taxon>Pezizomycotina</taxon>
        <taxon>Leotiomycetes</taxon>
        <taxon>Helotiales</taxon>
        <taxon>Sclerotiniaceae</taxon>
        <taxon>Botrytis</taxon>
    </lineage>
</organism>
<dbReference type="Gene3D" id="3.40.50.720">
    <property type="entry name" value="NAD(P)-binding Rossmann-like Domain"/>
    <property type="match status" value="1"/>
</dbReference>
<evidence type="ECO:0000256" key="2">
    <source>
        <dbReference type="ARBA" id="ARBA00022553"/>
    </source>
</evidence>
<accession>A0A384JE99</accession>
<keyword evidence="3" id="KW-0436">Ligase</keyword>
<sequence length="1314" mass="145494">MSDSSSWQPQACFFPILDLTLDPSAERYWQAVEVSVPNIAHLDQFCKIYEVAPLTFFKLAWALVLQCYTGSSSAAFGHLSPPISDSSTNVESAHGIGNISDFHIELEGAGSIIEVLRAIQTVHSENGDPQFSPLSGVNKSASTGLYNTALQLEESKISANFNSIPKDSNDGISPDSHIEILLDVKLDSGTATGHVYLQHLPAKLSTIAATNVAHTCAKAIQCMLGDPFQPLESIDLLTKRDLEQLRGWEAQFPEKVDACVHDLVLRHVISTPNAPAICSWDGQLTYDELEKATSILACHLIDHGVGPEVLVPICFEKSVYAILTMLAILRVGGAFVPLDPSQPRERHEAIMKKANAKMVISSPQTAHKFNEIAIQNMSVSEGLLATLHVSLKDRLPIKVKTYSTAFVLFTSGSTGEPKGIVQEHGSVCTASFFHGKAFGWNSKSRVFQYAAYTFDVSMMDIFTTLMFGGCVCSPSEDDRQNNIVGIMNSMQVNWVLFTPSLANLISPEDVPCLEIMALGGEAVTQENISRWSNDVALYNCYGCAEASPTAFIQLRSNNRGSNLGKPFGQALYWLVDPKNHNRIVPIGAVGELLVEGPTLARGYIGDMDKTKAAFIKGPKWPSELLGTRARRFYKTGDLVRYTSDGSLDWVGRKDFQVKVRGQRVELSEVEYNISAYPKVALAMATSPKIGAFAKSLVAIIQIDTSLEPTSATNVLSSVSNLRLSAAGFSIADLDQFLRKKLPNYMVPNHWFAVEKVPLSISGKIDRKSVEHWLSQLERDSANSIITNGIYNGHTNGTTNGEIDGTNNGAVNGYNNGQNGTSLSKESIVGFKISRKLVSLVYHNDNQAKSKLIDQDMTLATIGLDSIQVISLLMFIKQEFAVKLHISVLLHPKATIRSVTQHIENLRTVGVSQSIEKSVDLRTEFQMYKQQMDTNQWGRDPSVQNVFLTGGTGFLGSEMLHQLCTRKDIKKIMVHVRAKNLKDGLQRIRKAAMQAEWWSDSYLEKIEVWPGDLGKRRLGLNSDQWDCLTGKSVISRQVHAIIHCGAKVHWNCDFLSLKAANVDSTWILLNIMNETSSILKFVFISGGYNGPSLAEKYLYMDDDHINNILPTEYAKTKFISQRLVQEYSQTSIQNRSRVFVVKPSYTIGTPNLGIANTSDFIWRLVASCIEIESFNEADADSWLFISDVGSVAKNVLDCCDTKQNASSDPYIGMSEGLPVREFWSILERNFGYKIKPLRQTKWLDAIYADIDSKNESHPLWPLIHNLEKEQGKLGMPIDEISQDVNLSTPSRIEAAISKNVEYLREVGFLPKSHKY</sequence>
<keyword evidence="2" id="KW-0597">Phosphoprotein</keyword>
<evidence type="ECO:0000259" key="6">
    <source>
        <dbReference type="Pfam" id="PF07993"/>
    </source>
</evidence>
<dbReference type="NCBIfam" id="TIGR01733">
    <property type="entry name" value="AA-adenyl-dom"/>
    <property type="match status" value="1"/>
</dbReference>
<evidence type="ECO:0000313" key="7">
    <source>
        <dbReference type="EMBL" id="ATZ48928.1"/>
    </source>
</evidence>
<evidence type="ECO:0000256" key="1">
    <source>
        <dbReference type="ARBA" id="ARBA00022450"/>
    </source>
</evidence>
<dbReference type="Gene3D" id="3.40.50.12780">
    <property type="entry name" value="N-terminal domain of ligase-like"/>
    <property type="match status" value="1"/>
</dbReference>
<dbReference type="InterPro" id="IPR036736">
    <property type="entry name" value="ACP-like_sf"/>
</dbReference>
<dbReference type="PANTHER" id="PTHR44845">
    <property type="entry name" value="CARRIER DOMAIN-CONTAINING PROTEIN"/>
    <property type="match status" value="1"/>
</dbReference>
<dbReference type="InterPro" id="IPR042099">
    <property type="entry name" value="ANL_N_sf"/>
</dbReference>
<dbReference type="PROSITE" id="PS00455">
    <property type="entry name" value="AMP_BINDING"/>
    <property type="match status" value="1"/>
</dbReference>
<reference evidence="7 8" key="2">
    <citation type="journal article" date="2012" name="Eukaryot. Cell">
        <title>Genome update of Botrytis cinerea strains B05.10 and T4.</title>
        <authorList>
            <person name="Staats M."/>
            <person name="van Kan J.A."/>
        </authorList>
    </citation>
    <scope>NUCLEOTIDE SEQUENCE [LARGE SCALE GENOMIC DNA]</scope>
    <source>
        <strain evidence="7 8">B05.10</strain>
    </source>
</reference>
<evidence type="ECO:0000313" key="8">
    <source>
        <dbReference type="Proteomes" id="UP000001798"/>
    </source>
</evidence>
<dbReference type="SUPFAM" id="SSF47336">
    <property type="entry name" value="ACP-like"/>
    <property type="match status" value="1"/>
</dbReference>
<dbReference type="GO" id="GO:0016874">
    <property type="term" value="F:ligase activity"/>
    <property type="evidence" value="ECO:0007669"/>
    <property type="project" value="UniProtKB-KW"/>
</dbReference>
<dbReference type="KEGG" id="bfu:BCIN_04g01390"/>
<keyword evidence="8" id="KW-1185">Reference proteome</keyword>
<dbReference type="SUPFAM" id="SSF56801">
    <property type="entry name" value="Acetyl-CoA synthetase-like"/>
    <property type="match status" value="1"/>
</dbReference>
<reference evidence="7 8" key="1">
    <citation type="journal article" date="2011" name="PLoS Genet.">
        <title>Genomic analysis of the necrotrophic fungal pathogens Sclerotinia sclerotiorum and Botrytis cinerea.</title>
        <authorList>
            <person name="Amselem J."/>
            <person name="Cuomo C.A."/>
            <person name="van Kan J.A."/>
            <person name="Viaud M."/>
            <person name="Benito E.P."/>
            <person name="Couloux A."/>
            <person name="Coutinho P.M."/>
            <person name="de Vries R.P."/>
            <person name="Dyer P.S."/>
            <person name="Fillinger S."/>
            <person name="Fournier E."/>
            <person name="Gout L."/>
            <person name="Hahn M."/>
            <person name="Kohn L."/>
            <person name="Lapalu N."/>
            <person name="Plummer K.M."/>
            <person name="Pradier J.M."/>
            <person name="Quevillon E."/>
            <person name="Sharon A."/>
            <person name="Simon A."/>
            <person name="ten Have A."/>
            <person name="Tudzynski B."/>
            <person name="Tudzynski P."/>
            <person name="Wincker P."/>
            <person name="Andrew M."/>
            <person name="Anthouard V."/>
            <person name="Beever R.E."/>
            <person name="Beffa R."/>
            <person name="Benoit I."/>
            <person name="Bouzid O."/>
            <person name="Brault B."/>
            <person name="Chen Z."/>
            <person name="Choquer M."/>
            <person name="Collemare J."/>
            <person name="Cotton P."/>
            <person name="Danchin E.G."/>
            <person name="Da Silva C."/>
            <person name="Gautier A."/>
            <person name="Giraud C."/>
            <person name="Giraud T."/>
            <person name="Gonzalez C."/>
            <person name="Grossetete S."/>
            <person name="Guldener U."/>
            <person name="Henrissat B."/>
            <person name="Howlett B.J."/>
            <person name="Kodira C."/>
            <person name="Kretschmer M."/>
            <person name="Lappartient A."/>
            <person name="Leroch M."/>
            <person name="Levis C."/>
            <person name="Mauceli E."/>
            <person name="Neuveglise C."/>
            <person name="Oeser B."/>
            <person name="Pearson M."/>
            <person name="Poulain J."/>
            <person name="Poussereau N."/>
            <person name="Quesneville H."/>
            <person name="Rascle C."/>
            <person name="Schumacher J."/>
            <person name="Segurens B."/>
            <person name="Sexton A."/>
            <person name="Silva E."/>
            <person name="Sirven C."/>
            <person name="Soanes D.M."/>
            <person name="Talbot N.J."/>
            <person name="Templeton M."/>
            <person name="Yandava C."/>
            <person name="Yarden O."/>
            <person name="Zeng Q."/>
            <person name="Rollins J.A."/>
            <person name="Lebrun M.H."/>
            <person name="Dickman M."/>
        </authorList>
    </citation>
    <scope>NUCLEOTIDE SEQUENCE [LARGE SCALE GENOMIC DNA]</scope>
    <source>
        <strain evidence="7 8">B05.10</strain>
    </source>
</reference>
<dbReference type="VEuPathDB" id="FungiDB:Bcin04g01390"/>
<dbReference type="InterPro" id="IPR013120">
    <property type="entry name" value="FAR_NAD-bd"/>
</dbReference>
<dbReference type="PANTHER" id="PTHR44845:SF4">
    <property type="entry name" value="NONRIBOSOMAL PEPTIDE SYNTHASE INPA"/>
    <property type="match status" value="1"/>
</dbReference>
<feature type="domain" description="Thioester reductase (TE)" evidence="6">
    <location>
        <begin position="947"/>
        <end position="1179"/>
    </location>
</feature>
<proteinExistence type="predicted"/>
<dbReference type="InterPro" id="IPR045851">
    <property type="entry name" value="AMP-bd_C_sf"/>
</dbReference>
<dbReference type="SUPFAM" id="SSF51735">
    <property type="entry name" value="NAD(P)-binding Rossmann-fold domains"/>
    <property type="match status" value="1"/>
</dbReference>
<feature type="domain" description="Carrier" evidence="5">
    <location>
        <begin position="852"/>
        <end position="902"/>
    </location>
</feature>
<dbReference type="Gene3D" id="1.10.1200.10">
    <property type="entry name" value="ACP-like"/>
    <property type="match status" value="1"/>
</dbReference>
<dbReference type="EMBL" id="CP009808">
    <property type="protein sequence ID" value="ATZ48928.1"/>
    <property type="molecule type" value="Genomic_DNA"/>
</dbReference>
<protein>
    <submittedName>
        <fullName evidence="7">Bcnrps5</fullName>
    </submittedName>
</protein>
<dbReference type="Gene3D" id="3.30.559.30">
    <property type="entry name" value="Nonribosomal peptide synthetase, condensation domain"/>
    <property type="match status" value="1"/>
</dbReference>
<dbReference type="Pfam" id="PF07993">
    <property type="entry name" value="NAD_binding_4"/>
    <property type="match status" value="1"/>
</dbReference>
<dbReference type="Proteomes" id="UP000001798">
    <property type="component" value="Chromosome 4"/>
</dbReference>